<dbReference type="SUPFAM" id="SSF56235">
    <property type="entry name" value="N-terminal nucleophile aminohydrolases (Ntn hydrolases)"/>
    <property type="match status" value="1"/>
</dbReference>
<dbReference type="PANTHER" id="PTHR43199">
    <property type="entry name" value="GLUTATHIONE HYDROLASE"/>
    <property type="match status" value="1"/>
</dbReference>
<feature type="non-terminal residue" evidence="1">
    <location>
        <position position="106"/>
    </location>
</feature>
<reference evidence="1" key="1">
    <citation type="submission" date="2018-05" db="EMBL/GenBank/DDBJ databases">
        <authorList>
            <person name="Lanie J.A."/>
            <person name="Ng W.-L."/>
            <person name="Kazmierczak K.M."/>
            <person name="Andrzejewski T.M."/>
            <person name="Davidsen T.M."/>
            <person name="Wayne K.J."/>
            <person name="Tettelin H."/>
            <person name="Glass J.I."/>
            <person name="Rusch D."/>
            <person name="Podicherti R."/>
            <person name="Tsui H.-C.T."/>
            <person name="Winkler M.E."/>
        </authorList>
    </citation>
    <scope>NUCLEOTIDE SEQUENCE</scope>
</reference>
<evidence type="ECO:0000313" key="1">
    <source>
        <dbReference type="EMBL" id="SVB74009.1"/>
    </source>
</evidence>
<gene>
    <name evidence="1" type="ORF">METZ01_LOCUS226863</name>
</gene>
<dbReference type="Pfam" id="PF01019">
    <property type="entry name" value="G_glu_transpept"/>
    <property type="match status" value="1"/>
</dbReference>
<protein>
    <recommendedName>
        <fullName evidence="2">Gamma-glutamyltransferase</fullName>
    </recommendedName>
</protein>
<sequence>MIVFLTHSRFCRRIGIAALACVFVLVAPIEADEPVRATRQMVVTANPWATEAGLKILRAGGNAVDAAIAIQLVLSMVEPQSSGIGGGAFMLFSPAPEALEDSAQIV</sequence>
<name>A0A382GGG3_9ZZZZ</name>
<dbReference type="InterPro" id="IPR051792">
    <property type="entry name" value="GGT_bact"/>
</dbReference>
<dbReference type="PANTHER" id="PTHR43199:SF1">
    <property type="entry name" value="GLUTATHIONE HYDROLASE PROENZYME"/>
    <property type="match status" value="1"/>
</dbReference>
<proteinExistence type="predicted"/>
<dbReference type="InterPro" id="IPR029055">
    <property type="entry name" value="Ntn_hydrolases_N"/>
</dbReference>
<evidence type="ECO:0008006" key="2">
    <source>
        <dbReference type="Google" id="ProtNLM"/>
    </source>
</evidence>
<accession>A0A382GGG3</accession>
<dbReference type="EMBL" id="UINC01055297">
    <property type="protein sequence ID" value="SVB74009.1"/>
    <property type="molecule type" value="Genomic_DNA"/>
</dbReference>
<organism evidence="1">
    <name type="scientific">marine metagenome</name>
    <dbReference type="NCBI Taxonomy" id="408172"/>
    <lineage>
        <taxon>unclassified sequences</taxon>
        <taxon>metagenomes</taxon>
        <taxon>ecological metagenomes</taxon>
    </lineage>
</organism>
<dbReference type="AlphaFoldDB" id="A0A382GGG3"/>